<gene>
    <name evidence="7" type="primary">sdcS</name>
    <name evidence="7" type="ORF">GCM10009037_21900</name>
</gene>
<dbReference type="PANTHER" id="PTHR10283:SF82">
    <property type="entry name" value="SOLUTE CARRIER FAMILY 13 MEMBER 2"/>
    <property type="match status" value="1"/>
</dbReference>
<feature type="transmembrane region" description="Helical" evidence="6">
    <location>
        <begin position="89"/>
        <end position="107"/>
    </location>
</feature>
<feature type="transmembrane region" description="Helical" evidence="6">
    <location>
        <begin position="295"/>
        <end position="313"/>
    </location>
</feature>
<reference evidence="7 8" key="1">
    <citation type="journal article" date="2019" name="Int. J. Syst. Evol. Microbiol.">
        <title>The Global Catalogue of Microorganisms (GCM) 10K type strain sequencing project: providing services to taxonomists for standard genome sequencing and annotation.</title>
        <authorList>
            <consortium name="The Broad Institute Genomics Platform"/>
            <consortium name="The Broad Institute Genome Sequencing Center for Infectious Disease"/>
            <person name="Wu L."/>
            <person name="Ma J."/>
        </authorList>
    </citation>
    <scope>NUCLEOTIDE SEQUENCE [LARGE SCALE GENOMIC DNA]</scope>
    <source>
        <strain evidence="7 8">JCM 19585</strain>
    </source>
</reference>
<comment type="subcellular location">
    <subcellularLocation>
        <location evidence="1">Membrane</location>
        <topology evidence="1">Multi-pass membrane protein</topology>
    </subcellularLocation>
</comment>
<evidence type="ECO:0000313" key="7">
    <source>
        <dbReference type="EMBL" id="GGL37944.1"/>
    </source>
</evidence>
<evidence type="ECO:0000256" key="6">
    <source>
        <dbReference type="SAM" id="Phobius"/>
    </source>
</evidence>
<evidence type="ECO:0000256" key="1">
    <source>
        <dbReference type="ARBA" id="ARBA00004141"/>
    </source>
</evidence>
<dbReference type="Pfam" id="PF00939">
    <property type="entry name" value="Na_sulph_symp"/>
    <property type="match status" value="1"/>
</dbReference>
<name>A0A830F3V5_9EURY</name>
<accession>A0A830F3V5</accession>
<feature type="transmembrane region" description="Helical" evidence="6">
    <location>
        <begin position="445"/>
        <end position="471"/>
    </location>
</feature>
<dbReference type="Proteomes" id="UP000628840">
    <property type="component" value="Unassembled WGS sequence"/>
</dbReference>
<dbReference type="OrthoDB" id="19068at2157"/>
<keyword evidence="5 6" id="KW-0472">Membrane</keyword>
<feature type="transmembrane region" description="Helical" evidence="6">
    <location>
        <begin position="319"/>
        <end position="340"/>
    </location>
</feature>
<feature type="transmembrane region" description="Helical" evidence="6">
    <location>
        <begin position="119"/>
        <end position="139"/>
    </location>
</feature>
<feature type="transmembrane region" description="Helical" evidence="6">
    <location>
        <begin position="198"/>
        <end position="218"/>
    </location>
</feature>
<dbReference type="GO" id="GO:0005886">
    <property type="term" value="C:plasma membrane"/>
    <property type="evidence" value="ECO:0007669"/>
    <property type="project" value="TreeGrafter"/>
</dbReference>
<protein>
    <submittedName>
        <fullName evidence="7">Sodium-dependent dicarboxylate transporter SdcS</fullName>
    </submittedName>
</protein>
<keyword evidence="3 6" id="KW-0812">Transmembrane</keyword>
<keyword evidence="2" id="KW-0813">Transport</keyword>
<feature type="transmembrane region" description="Helical" evidence="6">
    <location>
        <begin position="12"/>
        <end position="32"/>
    </location>
</feature>
<dbReference type="EMBL" id="BMPF01000003">
    <property type="protein sequence ID" value="GGL37944.1"/>
    <property type="molecule type" value="Genomic_DNA"/>
</dbReference>
<feature type="transmembrane region" description="Helical" evidence="6">
    <location>
        <begin position="420"/>
        <end position="439"/>
    </location>
</feature>
<evidence type="ECO:0000256" key="3">
    <source>
        <dbReference type="ARBA" id="ARBA00022692"/>
    </source>
</evidence>
<dbReference type="PROSITE" id="PS01271">
    <property type="entry name" value="NA_SULFATE"/>
    <property type="match status" value="1"/>
</dbReference>
<feature type="transmembrane region" description="Helical" evidence="6">
    <location>
        <begin position="238"/>
        <end position="260"/>
    </location>
</feature>
<dbReference type="PANTHER" id="PTHR10283">
    <property type="entry name" value="SOLUTE CARRIER FAMILY 13 MEMBER"/>
    <property type="match status" value="1"/>
</dbReference>
<sequence length="503" mass="51816">MRTTLRDSVARLPPYRTLGLFAGPLCFALLYATNPVEVSADASAVLAVTGWIVVWWVTEAIPIPATSLLPLALFPVVGAAPIGTVSTSYADPVVFLLLGGFCIALAVERWDLHRRVSLAVVTAVGVGSARLLLGFMLAAAVLSMWISNTAAAMLMVPIAASVISQLQSPSPEASVEGGIVPGIEADPDSLPQTAFGRALMLGIAYACAIGGIATVIGSPPNAVLVGVAESALGVEIGFLDWMLAGVPLAAVMLVATWLLLLRLERPELDLGPADVAAVEGQLGELGAMSRGERRVLGVFCLVAAGWLLRPFVLADAAPLLTDAGIAVVGGVLTFVVPVDLSKRQFLLAWEDTTRVPWGVLLLLGAGFAIASAFQRSGLDHVVAGALAGLGGLDLLALVFLVGIVVLALTNVTSNTATATLFMPVMLSLGPSLGVSPVTLMTTAAFAASFAFVLPVGTPPNAVVFASGYLTIPQMARTGVWVSLVGAIALALTVAFWLPVVWGF</sequence>
<evidence type="ECO:0000256" key="2">
    <source>
        <dbReference type="ARBA" id="ARBA00022448"/>
    </source>
</evidence>
<dbReference type="RefSeq" id="WP_188883789.1">
    <property type="nucleotide sequence ID" value="NZ_BMPF01000003.1"/>
</dbReference>
<dbReference type="GO" id="GO:0015141">
    <property type="term" value="F:succinate transmembrane transporter activity"/>
    <property type="evidence" value="ECO:0007669"/>
    <property type="project" value="UniProtKB-ARBA"/>
</dbReference>
<organism evidence="7 8">
    <name type="scientific">Halarchaeum grantii</name>
    <dbReference type="NCBI Taxonomy" id="1193105"/>
    <lineage>
        <taxon>Archaea</taxon>
        <taxon>Methanobacteriati</taxon>
        <taxon>Methanobacteriota</taxon>
        <taxon>Stenosarchaea group</taxon>
        <taxon>Halobacteria</taxon>
        <taxon>Halobacteriales</taxon>
        <taxon>Halobacteriaceae</taxon>
    </lineage>
</organism>
<dbReference type="InterPro" id="IPR001898">
    <property type="entry name" value="SLC13A/DASS"/>
</dbReference>
<evidence type="ECO:0000256" key="4">
    <source>
        <dbReference type="ARBA" id="ARBA00022989"/>
    </source>
</evidence>
<dbReference type="AlphaFoldDB" id="A0A830F3V5"/>
<keyword evidence="8" id="KW-1185">Reference proteome</keyword>
<feature type="transmembrane region" description="Helical" evidence="6">
    <location>
        <begin position="385"/>
        <end position="408"/>
    </location>
</feature>
<comment type="caution">
    <text evidence="7">The sequence shown here is derived from an EMBL/GenBank/DDBJ whole genome shotgun (WGS) entry which is preliminary data.</text>
</comment>
<feature type="transmembrane region" description="Helical" evidence="6">
    <location>
        <begin position="478"/>
        <end position="501"/>
    </location>
</feature>
<dbReference type="InterPro" id="IPR031312">
    <property type="entry name" value="Na/sul_symport_CS"/>
</dbReference>
<evidence type="ECO:0000313" key="8">
    <source>
        <dbReference type="Proteomes" id="UP000628840"/>
    </source>
</evidence>
<dbReference type="NCBIfam" id="TIGR00785">
    <property type="entry name" value="dass"/>
    <property type="match status" value="1"/>
</dbReference>
<evidence type="ECO:0000256" key="5">
    <source>
        <dbReference type="ARBA" id="ARBA00023136"/>
    </source>
</evidence>
<proteinExistence type="predicted"/>
<keyword evidence="4 6" id="KW-1133">Transmembrane helix</keyword>
<feature type="transmembrane region" description="Helical" evidence="6">
    <location>
        <begin position="352"/>
        <end position="373"/>
    </location>
</feature>